<dbReference type="RefSeq" id="WP_216264116.1">
    <property type="nucleotide sequence ID" value="NZ_JARXVX010000006.1"/>
</dbReference>
<comment type="caution">
    <text evidence="1">The sequence shown here is derived from an EMBL/GenBank/DDBJ whole genome shotgun (WGS) entry which is preliminary data.</text>
</comment>
<dbReference type="Proteomes" id="UP001161160">
    <property type="component" value="Unassembled WGS sequence"/>
</dbReference>
<keyword evidence="2" id="KW-1185">Reference proteome</keyword>
<reference evidence="1" key="1">
    <citation type="submission" date="2023-04" db="EMBL/GenBank/DDBJ databases">
        <title>Genome Encyclopedia of Bacteria and Archaea VI: Functional Genomics of Type Strains.</title>
        <authorList>
            <person name="Whitman W."/>
        </authorList>
    </citation>
    <scope>NUCLEOTIDE SEQUENCE</scope>
    <source>
        <strain evidence="1">Enz.4-51</strain>
    </source>
</reference>
<evidence type="ECO:0000313" key="1">
    <source>
        <dbReference type="EMBL" id="MDH6503530.1"/>
    </source>
</evidence>
<organism evidence="1 2">
    <name type="scientific">Polynucleobacter sphagniphilus</name>
    <dbReference type="NCBI Taxonomy" id="1743169"/>
    <lineage>
        <taxon>Bacteria</taxon>
        <taxon>Pseudomonadati</taxon>
        <taxon>Pseudomonadota</taxon>
        <taxon>Betaproteobacteria</taxon>
        <taxon>Burkholderiales</taxon>
        <taxon>Burkholderiaceae</taxon>
        <taxon>Polynucleobacter</taxon>
    </lineage>
</organism>
<dbReference type="GeneID" id="83596969"/>
<dbReference type="EMBL" id="JARXYA010000003">
    <property type="protein sequence ID" value="MDH6503530.1"/>
    <property type="molecule type" value="Genomic_DNA"/>
</dbReference>
<dbReference type="AlphaFoldDB" id="A0AA43S4N5"/>
<proteinExistence type="predicted"/>
<accession>A0AA43S4N5</accession>
<name>A0AA43S4N5_9BURK</name>
<sequence length="50" mass="5408">MTSAICSGKYEEVKSSFVVAAQCRWASKQAVLCGEIPHKTAQGHRDKRGG</sequence>
<evidence type="ECO:0000313" key="2">
    <source>
        <dbReference type="Proteomes" id="UP001161160"/>
    </source>
</evidence>
<gene>
    <name evidence="1" type="ORF">M2127_000820</name>
</gene>
<protein>
    <submittedName>
        <fullName evidence="1">Uncharacterized protein</fullName>
    </submittedName>
</protein>